<dbReference type="Pfam" id="PF00069">
    <property type="entry name" value="Pkinase"/>
    <property type="match status" value="1"/>
</dbReference>
<accession>A0ABV0N360</accession>
<dbReference type="EMBL" id="JAHRIO010021852">
    <property type="protein sequence ID" value="MEQ2165735.1"/>
    <property type="molecule type" value="Genomic_DNA"/>
</dbReference>
<dbReference type="Gene3D" id="1.10.510.10">
    <property type="entry name" value="Transferase(Phosphotransferase) domain 1"/>
    <property type="match status" value="1"/>
</dbReference>
<keyword evidence="1" id="KW-1133">Transmembrane helix</keyword>
<dbReference type="Proteomes" id="UP001476798">
    <property type="component" value="Unassembled WGS sequence"/>
</dbReference>
<dbReference type="InterPro" id="IPR000719">
    <property type="entry name" value="Prot_kinase_dom"/>
</dbReference>
<reference evidence="3 4" key="1">
    <citation type="submission" date="2021-06" db="EMBL/GenBank/DDBJ databases">
        <authorList>
            <person name="Palmer J.M."/>
        </authorList>
    </citation>
    <scope>NUCLEOTIDE SEQUENCE [LARGE SCALE GENOMIC DNA]</scope>
    <source>
        <strain evidence="3 4">GA_2019</strain>
        <tissue evidence="3">Muscle</tissue>
    </source>
</reference>
<dbReference type="InterPro" id="IPR008271">
    <property type="entry name" value="Ser/Thr_kinase_AS"/>
</dbReference>
<proteinExistence type="predicted"/>
<dbReference type="PANTHER" id="PTHR47096:SF1">
    <property type="entry name" value="MISSHAPEN LIKE KINASE 1"/>
    <property type="match status" value="1"/>
</dbReference>
<sequence>MPALLQLFHLGIMTDLIKNTKGNTLKEDWNAYICREILRGLAHLHQHKVIHRDIKGQNVLLTENAEVKLGEPVDPHLTEQLCGWEGSRGYTVSCLWYFGAFISAFMLNASLLISLSPIRCSRCKMLKKGISLLFSTMPRKDFITVYF</sequence>
<keyword evidence="1" id="KW-0812">Transmembrane</keyword>
<feature type="transmembrane region" description="Helical" evidence="1">
    <location>
        <begin position="95"/>
        <end position="118"/>
    </location>
</feature>
<comment type="caution">
    <text evidence="3">The sequence shown here is derived from an EMBL/GenBank/DDBJ whole genome shotgun (WGS) entry which is preliminary data.</text>
</comment>
<gene>
    <name evidence="3" type="ORF">GOODEAATRI_020178</name>
</gene>
<dbReference type="PROSITE" id="PS00108">
    <property type="entry name" value="PROTEIN_KINASE_ST"/>
    <property type="match status" value="1"/>
</dbReference>
<dbReference type="InterPro" id="IPR011009">
    <property type="entry name" value="Kinase-like_dom_sf"/>
</dbReference>
<dbReference type="SUPFAM" id="SSF56112">
    <property type="entry name" value="Protein kinase-like (PK-like)"/>
    <property type="match status" value="1"/>
</dbReference>
<protein>
    <recommendedName>
        <fullName evidence="2">Protein kinase domain-containing protein</fullName>
    </recommendedName>
</protein>
<dbReference type="InterPro" id="IPR051700">
    <property type="entry name" value="STE20_Ser-Thr_kinase"/>
</dbReference>
<feature type="domain" description="Protein kinase" evidence="2">
    <location>
        <begin position="1"/>
        <end position="147"/>
    </location>
</feature>
<dbReference type="PANTHER" id="PTHR47096">
    <property type="entry name" value="MISSHAPEN LIKE KINASE 1"/>
    <property type="match status" value="1"/>
</dbReference>
<keyword evidence="4" id="KW-1185">Reference proteome</keyword>
<evidence type="ECO:0000259" key="2">
    <source>
        <dbReference type="PROSITE" id="PS50011"/>
    </source>
</evidence>
<evidence type="ECO:0000313" key="3">
    <source>
        <dbReference type="EMBL" id="MEQ2165735.1"/>
    </source>
</evidence>
<organism evidence="3 4">
    <name type="scientific">Goodea atripinnis</name>
    <dbReference type="NCBI Taxonomy" id="208336"/>
    <lineage>
        <taxon>Eukaryota</taxon>
        <taxon>Metazoa</taxon>
        <taxon>Chordata</taxon>
        <taxon>Craniata</taxon>
        <taxon>Vertebrata</taxon>
        <taxon>Euteleostomi</taxon>
        <taxon>Actinopterygii</taxon>
        <taxon>Neopterygii</taxon>
        <taxon>Teleostei</taxon>
        <taxon>Neoteleostei</taxon>
        <taxon>Acanthomorphata</taxon>
        <taxon>Ovalentaria</taxon>
        <taxon>Atherinomorphae</taxon>
        <taxon>Cyprinodontiformes</taxon>
        <taxon>Goodeidae</taxon>
        <taxon>Goodea</taxon>
    </lineage>
</organism>
<dbReference type="PROSITE" id="PS50011">
    <property type="entry name" value="PROTEIN_KINASE_DOM"/>
    <property type="match status" value="1"/>
</dbReference>
<evidence type="ECO:0000256" key="1">
    <source>
        <dbReference type="SAM" id="Phobius"/>
    </source>
</evidence>
<evidence type="ECO:0000313" key="4">
    <source>
        <dbReference type="Proteomes" id="UP001476798"/>
    </source>
</evidence>
<keyword evidence="1" id="KW-0472">Membrane</keyword>
<name>A0ABV0N360_9TELE</name>